<protein>
    <submittedName>
        <fullName evidence="3">Flp pilus assembly protein, ATPase CpaF</fullName>
    </submittedName>
</protein>
<dbReference type="CDD" id="cd01130">
    <property type="entry name" value="VirB11-like_ATPase"/>
    <property type="match status" value="1"/>
</dbReference>
<proteinExistence type="inferred from homology"/>
<name>G8QNN6_AZOOP</name>
<dbReference type="Gene3D" id="3.40.50.300">
    <property type="entry name" value="P-loop containing nucleotide triphosphate hydrolases"/>
    <property type="match status" value="1"/>
</dbReference>
<dbReference type="RefSeq" id="WP_014237611.1">
    <property type="nucleotide sequence ID" value="NC_016616.1"/>
</dbReference>
<accession>G8QNN6</accession>
<dbReference type="KEGG" id="dsu:Dsui_2579"/>
<dbReference type="HOGENOM" id="CLU_005379_3_0_4"/>
<dbReference type="Proteomes" id="UP000005633">
    <property type="component" value="Chromosome"/>
</dbReference>
<comment type="similarity">
    <text evidence="1">Belongs to the GSP E family.</text>
</comment>
<reference evidence="3 4" key="1">
    <citation type="journal article" date="2012" name="J. Bacteriol.">
        <title>Complete genome sequence of the anaerobic perchlorate-reducing bacterium Azospira suillum strain PS.</title>
        <authorList>
            <person name="Byrne-Bailey K.G."/>
            <person name="Coates J.D."/>
        </authorList>
    </citation>
    <scope>NUCLEOTIDE SEQUENCE [LARGE SCALE GENOMIC DNA]</scope>
    <source>
        <strain evidence="4">ATCC BAA-33 / DSM 13638 / PS</strain>
    </source>
</reference>
<dbReference type="eggNOG" id="COG4962">
    <property type="taxonomic scope" value="Bacteria"/>
</dbReference>
<dbReference type="STRING" id="640081.Dsui_2579"/>
<dbReference type="OrthoDB" id="9810761at2"/>
<dbReference type="InterPro" id="IPR001482">
    <property type="entry name" value="T2SS/T4SS_dom"/>
</dbReference>
<gene>
    <name evidence="3" type="ordered locus">Dsui_2579</name>
</gene>
<feature type="domain" description="Bacterial type II secretion system protein E" evidence="2">
    <location>
        <begin position="152"/>
        <end position="282"/>
    </location>
</feature>
<organism evidence="3 4">
    <name type="scientific">Azospira oryzae (strain ATCC BAA-33 / DSM 13638 / PS)</name>
    <name type="common">Dechlorosoma suillum</name>
    <dbReference type="NCBI Taxonomy" id="640081"/>
    <lineage>
        <taxon>Bacteria</taxon>
        <taxon>Pseudomonadati</taxon>
        <taxon>Pseudomonadota</taxon>
        <taxon>Betaproteobacteria</taxon>
        <taxon>Rhodocyclales</taxon>
        <taxon>Rhodocyclaceae</taxon>
        <taxon>Azospira</taxon>
    </lineage>
</organism>
<dbReference type="Pfam" id="PF00437">
    <property type="entry name" value="T2SSE"/>
    <property type="match status" value="1"/>
</dbReference>
<dbReference type="PANTHER" id="PTHR30486:SF6">
    <property type="entry name" value="TYPE IV PILUS RETRACTATION ATPASE PILT"/>
    <property type="match status" value="1"/>
</dbReference>
<evidence type="ECO:0000256" key="1">
    <source>
        <dbReference type="ARBA" id="ARBA00006611"/>
    </source>
</evidence>
<evidence type="ECO:0000259" key="2">
    <source>
        <dbReference type="Pfam" id="PF00437"/>
    </source>
</evidence>
<dbReference type="InterPro" id="IPR050921">
    <property type="entry name" value="T4SS_GSP_E_ATPase"/>
</dbReference>
<dbReference type="SUPFAM" id="SSF52540">
    <property type="entry name" value="P-loop containing nucleoside triphosphate hydrolases"/>
    <property type="match status" value="1"/>
</dbReference>
<dbReference type="PANTHER" id="PTHR30486">
    <property type="entry name" value="TWITCHING MOTILITY PROTEIN PILT"/>
    <property type="match status" value="1"/>
</dbReference>
<dbReference type="InterPro" id="IPR027417">
    <property type="entry name" value="P-loop_NTPase"/>
</dbReference>
<sequence>MDRVTAERAMEVLWEHLDLIRPHLEDDTVQEVMINSPKDIWVESLGVMKPIDVALEDEQVDAVIRILAGLNKKADAQILEFRLPKLRVAAARHPIAMRGHSMCIRKHSARKLAIEDYVKAGAFDPISFDQVPGGSQIPEEIAANLHNGGQVLADFLKWMVQSRKTPLIGGATSSGKTTLIGALLDLVQPEDRVIIIEDTGELSELEFDLPNRVHFESNESLGVSIRDLVRLALRYRPTRIIIGEIRGAEGYDMLNAYGTGHPGGACSLHADNAPQALISLENKIRMSHEARELPLASLRSQIAQTFPYVVHAANVIGVYPPRAPTEIVEVRGVDPHTGFYITKQLYSRFI</sequence>
<dbReference type="AlphaFoldDB" id="G8QNN6"/>
<evidence type="ECO:0000313" key="4">
    <source>
        <dbReference type="Proteomes" id="UP000005633"/>
    </source>
</evidence>
<dbReference type="Gene3D" id="3.30.450.90">
    <property type="match status" value="1"/>
</dbReference>
<dbReference type="GO" id="GO:0016887">
    <property type="term" value="F:ATP hydrolysis activity"/>
    <property type="evidence" value="ECO:0007669"/>
    <property type="project" value="InterPro"/>
</dbReference>
<evidence type="ECO:0000313" key="3">
    <source>
        <dbReference type="EMBL" id="AEV26930.1"/>
    </source>
</evidence>
<dbReference type="EMBL" id="CP003153">
    <property type="protein sequence ID" value="AEV26930.1"/>
    <property type="molecule type" value="Genomic_DNA"/>
</dbReference>